<reference evidence="3" key="2">
    <citation type="journal article" date="2024" name="Plant">
        <title>Genomic evolution and insights into agronomic trait innovations of Sesamum species.</title>
        <authorList>
            <person name="Miao H."/>
            <person name="Wang L."/>
            <person name="Qu L."/>
            <person name="Liu H."/>
            <person name="Sun Y."/>
            <person name="Le M."/>
            <person name="Wang Q."/>
            <person name="Wei S."/>
            <person name="Zheng Y."/>
            <person name="Lin W."/>
            <person name="Duan Y."/>
            <person name="Cao H."/>
            <person name="Xiong S."/>
            <person name="Wang X."/>
            <person name="Wei L."/>
            <person name="Li C."/>
            <person name="Ma Q."/>
            <person name="Ju M."/>
            <person name="Zhao R."/>
            <person name="Li G."/>
            <person name="Mu C."/>
            <person name="Tian Q."/>
            <person name="Mei H."/>
            <person name="Zhang T."/>
            <person name="Gao T."/>
            <person name="Zhang H."/>
        </authorList>
    </citation>
    <scope>NUCLEOTIDE SEQUENCE</scope>
    <source>
        <strain evidence="3">KEN1</strain>
    </source>
</reference>
<feature type="transmembrane region" description="Helical" evidence="2">
    <location>
        <begin position="65"/>
        <end position="87"/>
    </location>
</feature>
<keyword evidence="2" id="KW-0472">Membrane</keyword>
<protein>
    <submittedName>
        <fullName evidence="3">Uncharacterized protein</fullName>
    </submittedName>
</protein>
<dbReference type="InterPro" id="IPR036691">
    <property type="entry name" value="Endo/exonu/phosph_ase_sf"/>
</dbReference>
<feature type="region of interest" description="Disordered" evidence="1">
    <location>
        <begin position="115"/>
        <end position="167"/>
    </location>
</feature>
<dbReference type="SUPFAM" id="SSF56219">
    <property type="entry name" value="DNase I-like"/>
    <property type="match status" value="1"/>
</dbReference>
<evidence type="ECO:0000313" key="3">
    <source>
        <dbReference type="EMBL" id="KAL0411263.1"/>
    </source>
</evidence>
<evidence type="ECO:0000256" key="1">
    <source>
        <dbReference type="SAM" id="MobiDB-lite"/>
    </source>
</evidence>
<dbReference type="AlphaFoldDB" id="A0AAW2U370"/>
<organism evidence="3">
    <name type="scientific">Sesamum latifolium</name>
    <dbReference type="NCBI Taxonomy" id="2727402"/>
    <lineage>
        <taxon>Eukaryota</taxon>
        <taxon>Viridiplantae</taxon>
        <taxon>Streptophyta</taxon>
        <taxon>Embryophyta</taxon>
        <taxon>Tracheophyta</taxon>
        <taxon>Spermatophyta</taxon>
        <taxon>Magnoliopsida</taxon>
        <taxon>eudicotyledons</taxon>
        <taxon>Gunneridae</taxon>
        <taxon>Pentapetalae</taxon>
        <taxon>asterids</taxon>
        <taxon>lamiids</taxon>
        <taxon>Lamiales</taxon>
        <taxon>Pedaliaceae</taxon>
        <taxon>Sesamum</taxon>
    </lineage>
</organism>
<evidence type="ECO:0000256" key="2">
    <source>
        <dbReference type="SAM" id="Phobius"/>
    </source>
</evidence>
<dbReference type="EMBL" id="JACGWN010000013">
    <property type="protein sequence ID" value="KAL0411263.1"/>
    <property type="molecule type" value="Genomic_DNA"/>
</dbReference>
<accession>A0AAW2U370</accession>
<keyword evidence="2" id="KW-1133">Transmembrane helix</keyword>
<comment type="caution">
    <text evidence="3">The sequence shown here is derived from an EMBL/GenBank/DDBJ whole genome shotgun (WGS) entry which is preliminary data.</text>
</comment>
<sequence>MNLGIATLIGNELGKFCNMDMEESGRAWGASLRIRVAIKITNPLIHTTLGRSCLFCSHMRGFKTFVVYVVTLVMSPKFASFVLKLIFKIEGRRHLMVHGFALRLILEDWLDKQGPGHQQQSSRRVEEAQSTDPTPLDQFQSDRETNIRSSPTASLESTVPDTRTEDQQRHMIVDVLGGEQQRAATQEPSFAHQATTIDNGDCVLTNEFLVQVPIRCSACARIPMVRRGRGQRRAMRYRVNTHKRNCEAVLPVAEGRRDETWQLLRRLSGFSNQPWLCAGDFETEEIVDDFRACLSDCQSYDLGYVGDKFTWCNHREAPATVHVLLDRIPNSSSSDGVKFSDLRPYGQEMKAVRSLFAHYGVVGQVNQQGNFDAGIGGMEARVSDVMNETLTKPFSLDEIKSAIFQMRNPRPMTTDSQASELPIDFCQERSEVLKCVGWVLSLFEKASGLKVNLEKSPVAFSRNTSNTCR</sequence>
<proteinExistence type="predicted"/>
<feature type="compositionally biased region" description="Polar residues" evidence="1">
    <location>
        <begin position="147"/>
        <end position="161"/>
    </location>
</feature>
<reference evidence="3" key="1">
    <citation type="submission" date="2020-06" db="EMBL/GenBank/DDBJ databases">
        <authorList>
            <person name="Li T."/>
            <person name="Hu X."/>
            <person name="Zhang T."/>
            <person name="Song X."/>
            <person name="Zhang H."/>
            <person name="Dai N."/>
            <person name="Sheng W."/>
            <person name="Hou X."/>
            <person name="Wei L."/>
        </authorList>
    </citation>
    <scope>NUCLEOTIDE SEQUENCE</scope>
    <source>
        <strain evidence="3">KEN1</strain>
        <tissue evidence="3">Leaf</tissue>
    </source>
</reference>
<keyword evidence="2" id="KW-0812">Transmembrane</keyword>
<feature type="compositionally biased region" description="Polar residues" evidence="1">
    <location>
        <begin position="116"/>
        <end position="139"/>
    </location>
</feature>
<name>A0AAW2U370_9LAMI</name>
<gene>
    <name evidence="3" type="ORF">Slati_3716000</name>
</gene>